<evidence type="ECO:0008006" key="3">
    <source>
        <dbReference type="Google" id="ProtNLM"/>
    </source>
</evidence>
<evidence type="ECO:0000313" key="2">
    <source>
        <dbReference type="Proteomes" id="UP000195728"/>
    </source>
</evidence>
<dbReference type="EMBL" id="FMBG01000011">
    <property type="protein sequence ID" value="SCC14411.1"/>
    <property type="molecule type" value="Genomic_DNA"/>
</dbReference>
<dbReference type="AlphaFoldDB" id="A0AB37YQK7"/>
<gene>
    <name evidence="1" type="ORF">BC10311_01794</name>
</gene>
<organism evidence="1 2">
    <name type="scientific">Bacillus wiedmannii</name>
    <dbReference type="NCBI Taxonomy" id="1890302"/>
    <lineage>
        <taxon>Bacteria</taxon>
        <taxon>Bacillati</taxon>
        <taxon>Bacillota</taxon>
        <taxon>Bacilli</taxon>
        <taxon>Bacillales</taxon>
        <taxon>Bacillaceae</taxon>
        <taxon>Bacillus</taxon>
        <taxon>Bacillus cereus group</taxon>
    </lineage>
</organism>
<sequence length="37" mass="4168">MFKARSATVTVDALYKGNPKKVNVIELEKTDEGWKIS</sequence>
<accession>A0AB37YQK7</accession>
<dbReference type="Proteomes" id="UP000195728">
    <property type="component" value="Unassembled WGS sequence"/>
</dbReference>
<evidence type="ECO:0000313" key="1">
    <source>
        <dbReference type="EMBL" id="SCC14411.1"/>
    </source>
</evidence>
<name>A0AB37YQK7_9BACI</name>
<protein>
    <recommendedName>
        <fullName evidence="3">DUF4878 domain-containing protein</fullName>
    </recommendedName>
</protein>
<proteinExistence type="predicted"/>
<reference evidence="1 2" key="1">
    <citation type="submission" date="2016-08" db="EMBL/GenBank/DDBJ databases">
        <authorList>
            <person name="Loux V."/>
            <person name="Rue O."/>
        </authorList>
    </citation>
    <scope>NUCLEOTIDE SEQUENCE [LARGE SCALE GENOMIC DNA]</scope>
    <source>
        <strain evidence="1 2">WSBC_10311</strain>
    </source>
</reference>
<comment type="caution">
    <text evidence="1">The sequence shown here is derived from an EMBL/GenBank/DDBJ whole genome shotgun (WGS) entry which is preliminary data.</text>
</comment>